<dbReference type="EMBL" id="QXGH01000047">
    <property type="protein sequence ID" value="RHW23436.1"/>
    <property type="molecule type" value="Genomic_DNA"/>
</dbReference>
<sequence length="59" mass="6298">MELHPEGTGAHVCGKSSLPEDETCLLCPPADSVDAVHEAARRTSVAFERVTEVIPEPPD</sequence>
<dbReference type="AlphaFoldDB" id="A0A417XSY9"/>
<proteinExistence type="predicted"/>
<evidence type="ECO:0000313" key="2">
    <source>
        <dbReference type="Proteomes" id="UP000283644"/>
    </source>
</evidence>
<reference evidence="1 2" key="1">
    <citation type="submission" date="2018-09" db="EMBL/GenBank/DDBJ databases">
        <title>Genome sequencing of Nocardioides immobilis CCTCC AB 2017083 for comparison to Nocardioides silvaticus.</title>
        <authorList>
            <person name="Li C."/>
            <person name="Wang G."/>
        </authorList>
    </citation>
    <scope>NUCLEOTIDE SEQUENCE [LARGE SCALE GENOMIC DNA]</scope>
    <source>
        <strain evidence="1 2">CCTCC AB 2017083</strain>
    </source>
</reference>
<organism evidence="1 2">
    <name type="scientific">Nocardioides immobilis</name>
    <dbReference type="NCBI Taxonomy" id="2049295"/>
    <lineage>
        <taxon>Bacteria</taxon>
        <taxon>Bacillati</taxon>
        <taxon>Actinomycetota</taxon>
        <taxon>Actinomycetes</taxon>
        <taxon>Propionibacteriales</taxon>
        <taxon>Nocardioidaceae</taxon>
        <taxon>Nocardioides</taxon>
    </lineage>
</organism>
<evidence type="ECO:0000313" key="1">
    <source>
        <dbReference type="EMBL" id="RHW23436.1"/>
    </source>
</evidence>
<dbReference type="RefSeq" id="WP_118928929.1">
    <property type="nucleotide sequence ID" value="NZ_QXGH01000047.1"/>
</dbReference>
<protein>
    <submittedName>
        <fullName evidence="1">Uncharacterized protein</fullName>
    </submittedName>
</protein>
<gene>
    <name evidence="1" type="ORF">D0Z08_29880</name>
</gene>
<name>A0A417XSY9_9ACTN</name>
<keyword evidence="2" id="KW-1185">Reference proteome</keyword>
<comment type="caution">
    <text evidence="1">The sequence shown here is derived from an EMBL/GenBank/DDBJ whole genome shotgun (WGS) entry which is preliminary data.</text>
</comment>
<dbReference type="Proteomes" id="UP000283644">
    <property type="component" value="Unassembled WGS sequence"/>
</dbReference>
<accession>A0A417XSY9</accession>